<sequence length="237" mass="26549">MPAKPSMNKKQRAIVPAPTKKKASTSKGKTPSRLYRIFVRTFQFVLISFALLVSWVVFIQWKVQLGPNQSSLPKQVDVGIVLGASLRNDIPSPGLQERLDLAVELYKQGRFKQLIVSGGLDHNGSKLTEAEGMRDYLVKNGLPKSSILIEPKATSTYENLLFSKQIMDEKSLVSAIIITHKFHSSRSLDIAETIGFKDPIVSGAKSEVLFMPYHDTRETLAYTNWYLTKLQLKLGLK</sequence>
<dbReference type="CDD" id="cd06259">
    <property type="entry name" value="YdcF-like"/>
    <property type="match status" value="1"/>
</dbReference>
<name>A0ABM9BZ70_9BACL</name>
<evidence type="ECO:0000256" key="2">
    <source>
        <dbReference type="SAM" id="Phobius"/>
    </source>
</evidence>
<evidence type="ECO:0000256" key="1">
    <source>
        <dbReference type="SAM" id="MobiDB-lite"/>
    </source>
</evidence>
<proteinExistence type="predicted"/>
<reference evidence="4" key="1">
    <citation type="submission" date="2022-01" db="EMBL/GenBank/DDBJ databases">
        <authorList>
            <person name="Criscuolo A."/>
        </authorList>
    </citation>
    <scope>NUCLEOTIDE SEQUENCE</scope>
    <source>
        <strain evidence="4">CIP111891</strain>
    </source>
</reference>
<evidence type="ECO:0000313" key="4">
    <source>
        <dbReference type="EMBL" id="CAH1196743.1"/>
    </source>
</evidence>
<dbReference type="Proteomes" id="UP000838821">
    <property type="component" value="Unassembled WGS sequence"/>
</dbReference>
<keyword evidence="5" id="KW-1185">Reference proteome</keyword>
<dbReference type="PANTHER" id="PTHR30336">
    <property type="entry name" value="INNER MEMBRANE PROTEIN, PROBABLE PERMEASE"/>
    <property type="match status" value="1"/>
</dbReference>
<dbReference type="Pfam" id="PF02698">
    <property type="entry name" value="DUF218"/>
    <property type="match status" value="1"/>
</dbReference>
<keyword evidence="2" id="KW-0472">Membrane</keyword>
<dbReference type="InterPro" id="IPR003848">
    <property type="entry name" value="DUF218"/>
</dbReference>
<feature type="region of interest" description="Disordered" evidence="1">
    <location>
        <begin position="1"/>
        <end position="28"/>
    </location>
</feature>
<organism evidence="4 5">
    <name type="scientific">Paenibacillus allorhizoplanae</name>
    <dbReference type="NCBI Taxonomy" id="2905648"/>
    <lineage>
        <taxon>Bacteria</taxon>
        <taxon>Bacillati</taxon>
        <taxon>Bacillota</taxon>
        <taxon>Bacilli</taxon>
        <taxon>Bacillales</taxon>
        <taxon>Paenibacillaceae</taxon>
        <taxon>Paenibacillus</taxon>
    </lineage>
</organism>
<feature type="transmembrane region" description="Helical" evidence="2">
    <location>
        <begin position="37"/>
        <end position="61"/>
    </location>
</feature>
<protein>
    <recommendedName>
        <fullName evidence="3">DUF218 domain-containing protein</fullName>
    </recommendedName>
</protein>
<keyword evidence="2" id="KW-0812">Transmembrane</keyword>
<feature type="domain" description="DUF218" evidence="3">
    <location>
        <begin position="77"/>
        <end position="201"/>
    </location>
</feature>
<evidence type="ECO:0000313" key="5">
    <source>
        <dbReference type="Proteomes" id="UP000838821"/>
    </source>
</evidence>
<dbReference type="Gene3D" id="3.40.50.620">
    <property type="entry name" value="HUPs"/>
    <property type="match status" value="1"/>
</dbReference>
<dbReference type="InterPro" id="IPR014729">
    <property type="entry name" value="Rossmann-like_a/b/a_fold"/>
</dbReference>
<evidence type="ECO:0000259" key="3">
    <source>
        <dbReference type="Pfam" id="PF02698"/>
    </source>
</evidence>
<gene>
    <name evidence="4" type="ORF">PAECIP111891_00943</name>
</gene>
<dbReference type="EMBL" id="CAKMMW010000002">
    <property type="protein sequence ID" value="CAH1196743.1"/>
    <property type="molecule type" value="Genomic_DNA"/>
</dbReference>
<dbReference type="InterPro" id="IPR051599">
    <property type="entry name" value="Cell_Envelope_Assoc"/>
</dbReference>
<keyword evidence="2" id="KW-1133">Transmembrane helix</keyword>
<accession>A0ABM9BZ70</accession>
<dbReference type="PANTHER" id="PTHR30336:SF4">
    <property type="entry name" value="ENVELOPE BIOGENESIS FACTOR ELYC"/>
    <property type="match status" value="1"/>
</dbReference>
<comment type="caution">
    <text evidence="4">The sequence shown here is derived from an EMBL/GenBank/DDBJ whole genome shotgun (WGS) entry which is preliminary data.</text>
</comment>